<accession>A0A8S5SNQ3</accession>
<dbReference type="EMBL" id="BK032641">
    <property type="protein sequence ID" value="DAF52693.1"/>
    <property type="molecule type" value="Genomic_DNA"/>
</dbReference>
<protein>
    <submittedName>
        <fullName evidence="1">Uncharacterized protein</fullName>
    </submittedName>
</protein>
<reference evidence="1" key="1">
    <citation type="journal article" date="2021" name="Proc. Natl. Acad. Sci. U.S.A.">
        <title>A Catalog of Tens of Thousands of Viruses from Human Metagenomes Reveals Hidden Associations with Chronic Diseases.</title>
        <authorList>
            <person name="Tisza M.J."/>
            <person name="Buck C.B."/>
        </authorList>
    </citation>
    <scope>NUCLEOTIDE SEQUENCE</scope>
    <source>
        <strain evidence="1">Ct7Mg7</strain>
    </source>
</reference>
<proteinExistence type="predicted"/>
<name>A0A8S5SNQ3_9CAUD</name>
<organism evidence="1">
    <name type="scientific">Myoviridae sp. ct7Mg7</name>
    <dbReference type="NCBI Taxonomy" id="2827661"/>
    <lineage>
        <taxon>Viruses</taxon>
        <taxon>Duplodnaviria</taxon>
        <taxon>Heunggongvirae</taxon>
        <taxon>Uroviricota</taxon>
        <taxon>Caudoviricetes</taxon>
    </lineage>
</organism>
<evidence type="ECO:0000313" key="1">
    <source>
        <dbReference type="EMBL" id="DAF52693.1"/>
    </source>
</evidence>
<sequence>MTIYDCLRGLNAYPIPAAAIREIAINRGVYVDDEATAELLASTEYIGAKADVLMWLAQAPNVSQGGQNYSFSEFERKALRASASALYDQVGEEAKSGAVVYGYKGSRL</sequence>